<name>A0A8K0AG81_ANDGO</name>
<feature type="chain" id="PRO_5035476978" evidence="1">
    <location>
        <begin position="17"/>
        <end position="162"/>
    </location>
</feature>
<dbReference type="AlphaFoldDB" id="A0A8K0AG81"/>
<dbReference type="Proteomes" id="UP000799049">
    <property type="component" value="Unassembled WGS sequence"/>
</dbReference>
<protein>
    <submittedName>
        <fullName evidence="2">Type II secretion system (T2SS) D-like protein (GspD)</fullName>
    </submittedName>
</protein>
<keyword evidence="3" id="KW-1185">Reference proteome</keyword>
<dbReference type="OrthoDB" id="10415872at2759"/>
<evidence type="ECO:0000256" key="1">
    <source>
        <dbReference type="SAM" id="SignalP"/>
    </source>
</evidence>
<proteinExistence type="predicted"/>
<feature type="signal peptide" evidence="1">
    <location>
        <begin position="1"/>
        <end position="16"/>
    </location>
</feature>
<keyword evidence="1" id="KW-0732">Signal</keyword>
<reference evidence="2" key="1">
    <citation type="submission" date="2019-09" db="EMBL/GenBank/DDBJ databases">
        <title>The Mitochondrial Proteome of the Jakobid, Andalucia godoyi, a Protist With the Most Gene-Rich and Bacteria-Like Mitochondrial Genome.</title>
        <authorList>
            <person name="Gray M.W."/>
            <person name="Burger G."/>
            <person name="Derelle R."/>
            <person name="Klimes V."/>
            <person name="Leger M."/>
            <person name="Sarrasin M."/>
            <person name="Vlcek C."/>
            <person name="Roger A.J."/>
            <person name="Elias M."/>
            <person name="Lang B.F."/>
        </authorList>
    </citation>
    <scope>NUCLEOTIDE SEQUENCE</scope>
    <source>
        <strain evidence="2">And28</strain>
    </source>
</reference>
<sequence>MFAVLYSVLTWVLARGLRLRRGTVCINERSFLCPVAAHGVAGQAVESAAGLQTVTCTALEAASVAGVRRSRWQGMRIKKHFVTQTAVRVRPSDSQFLGSFALSTELRTVQSGPLALIPFLKHWFSRTEFVLVKSAILVFLTLHVEPYRPVLALNDIAEQIED</sequence>
<accession>A0A8K0AG81</accession>
<comment type="caution">
    <text evidence="2">The sequence shown here is derived from an EMBL/GenBank/DDBJ whole genome shotgun (WGS) entry which is preliminary data.</text>
</comment>
<gene>
    <name evidence="2" type="ORF">ANDGO_08794</name>
</gene>
<evidence type="ECO:0000313" key="2">
    <source>
        <dbReference type="EMBL" id="KAF0852335.1"/>
    </source>
</evidence>
<evidence type="ECO:0000313" key="3">
    <source>
        <dbReference type="Proteomes" id="UP000799049"/>
    </source>
</evidence>
<dbReference type="EMBL" id="VRVR01000044">
    <property type="protein sequence ID" value="KAF0852335.1"/>
    <property type="molecule type" value="Genomic_DNA"/>
</dbReference>
<organism evidence="2 3">
    <name type="scientific">Andalucia godoyi</name>
    <name type="common">Flagellate</name>
    <dbReference type="NCBI Taxonomy" id="505711"/>
    <lineage>
        <taxon>Eukaryota</taxon>
        <taxon>Discoba</taxon>
        <taxon>Jakobida</taxon>
        <taxon>Andalucina</taxon>
        <taxon>Andaluciidae</taxon>
        <taxon>Andalucia</taxon>
    </lineage>
</organism>